<organism evidence="6 7">
    <name type="scientific">Paraglaciecola hydrolytica</name>
    <dbReference type="NCBI Taxonomy" id="1799789"/>
    <lineage>
        <taxon>Bacteria</taxon>
        <taxon>Pseudomonadati</taxon>
        <taxon>Pseudomonadota</taxon>
        <taxon>Gammaproteobacteria</taxon>
        <taxon>Alteromonadales</taxon>
        <taxon>Alteromonadaceae</taxon>
        <taxon>Paraglaciecola</taxon>
    </lineage>
</organism>
<feature type="domain" description="HTH araC/xylS-type" evidence="5">
    <location>
        <begin position="261"/>
        <end position="361"/>
    </location>
</feature>
<accession>A0A136A083</accession>
<dbReference type="GO" id="GO:0003700">
    <property type="term" value="F:DNA-binding transcription factor activity"/>
    <property type="evidence" value="ECO:0007669"/>
    <property type="project" value="InterPro"/>
</dbReference>
<dbReference type="SMART" id="SM00342">
    <property type="entry name" value="HTH_ARAC"/>
    <property type="match status" value="1"/>
</dbReference>
<keyword evidence="4" id="KW-1133">Transmembrane helix</keyword>
<gene>
    <name evidence="6" type="ORF">AX660_16255</name>
</gene>
<evidence type="ECO:0000313" key="7">
    <source>
        <dbReference type="Proteomes" id="UP000070299"/>
    </source>
</evidence>
<feature type="transmembrane region" description="Helical" evidence="4">
    <location>
        <begin position="197"/>
        <end position="219"/>
    </location>
</feature>
<feature type="transmembrane region" description="Helical" evidence="4">
    <location>
        <begin position="167"/>
        <end position="190"/>
    </location>
</feature>
<dbReference type="EMBL" id="LSNE01000006">
    <property type="protein sequence ID" value="KXI28635.1"/>
    <property type="molecule type" value="Genomic_DNA"/>
</dbReference>
<keyword evidence="3" id="KW-0804">Transcription</keyword>
<dbReference type="GO" id="GO:0043565">
    <property type="term" value="F:sequence-specific DNA binding"/>
    <property type="evidence" value="ECO:0007669"/>
    <property type="project" value="InterPro"/>
</dbReference>
<comment type="caution">
    <text evidence="6">The sequence shown here is derived from an EMBL/GenBank/DDBJ whole genome shotgun (WGS) entry which is preliminary data.</text>
</comment>
<feature type="transmembrane region" description="Helical" evidence="4">
    <location>
        <begin position="12"/>
        <end position="29"/>
    </location>
</feature>
<dbReference type="Gene3D" id="1.10.10.60">
    <property type="entry name" value="Homeodomain-like"/>
    <property type="match status" value="2"/>
</dbReference>
<keyword evidence="7" id="KW-1185">Reference proteome</keyword>
<dbReference type="InterPro" id="IPR020449">
    <property type="entry name" value="Tscrpt_reg_AraC-type_HTH"/>
</dbReference>
<keyword evidence="1" id="KW-0805">Transcription regulation</keyword>
<reference evidence="7" key="1">
    <citation type="submission" date="2016-02" db="EMBL/GenBank/DDBJ databases">
        <authorList>
            <person name="Schultz-Johansen M."/>
            <person name="Glaring M.A."/>
            <person name="Bech P.K."/>
            <person name="Stougaard P."/>
        </authorList>
    </citation>
    <scope>NUCLEOTIDE SEQUENCE [LARGE SCALE GENOMIC DNA]</scope>
    <source>
        <strain evidence="7">S66</strain>
    </source>
</reference>
<evidence type="ECO:0000259" key="5">
    <source>
        <dbReference type="PROSITE" id="PS01124"/>
    </source>
</evidence>
<dbReference type="SUPFAM" id="SSF46689">
    <property type="entry name" value="Homeodomain-like"/>
    <property type="match status" value="1"/>
</dbReference>
<evidence type="ECO:0000256" key="4">
    <source>
        <dbReference type="SAM" id="Phobius"/>
    </source>
</evidence>
<sequence>MGAVIEELLKVWFIFSASIGLWTFSNLLFMKNANRRSNAILIIFVAVLLVPSINAYIQLTQREPFSALQIVSQNLTWLYGPLLYLLVKKTLLHPLHWPAVCLHLSPSLFINIDKQFGAILTDQSLTFYSLLFAYTLFYIGITIRLIYVEKTRFSRLLSGHQNSRYFWLLFISFGFFALIVLDVSIILMFYNNSFPDLRIAAFIACCINVYVCIIALFTVHQPQIFQCSPASLSKENEDDLKMPRNVELSSEAAQQLNAQLAELVVSHQPHLDDDISLSKLAALLGVTRNQLSELFNVHNATTFYDFLNELRYQESLSLLTQGGAENSIGDIAYQAGFNNRNTFYKVFKDKKGITPAEFRKHQRHG</sequence>
<dbReference type="InterPro" id="IPR009057">
    <property type="entry name" value="Homeodomain-like_sf"/>
</dbReference>
<feature type="transmembrane region" description="Helical" evidence="4">
    <location>
        <begin position="41"/>
        <end position="59"/>
    </location>
</feature>
<dbReference type="PRINTS" id="PR00032">
    <property type="entry name" value="HTHARAC"/>
</dbReference>
<dbReference type="OrthoDB" id="345413at2"/>
<dbReference type="PANTHER" id="PTHR43280:SF2">
    <property type="entry name" value="HTH-TYPE TRANSCRIPTIONAL REGULATOR EXSA"/>
    <property type="match status" value="1"/>
</dbReference>
<evidence type="ECO:0000256" key="3">
    <source>
        <dbReference type="ARBA" id="ARBA00023163"/>
    </source>
</evidence>
<protein>
    <recommendedName>
        <fullName evidence="5">HTH araC/xylS-type domain-containing protein</fullName>
    </recommendedName>
</protein>
<dbReference type="Pfam" id="PF12833">
    <property type="entry name" value="HTH_18"/>
    <property type="match status" value="1"/>
</dbReference>
<keyword evidence="2" id="KW-0238">DNA-binding</keyword>
<evidence type="ECO:0000256" key="2">
    <source>
        <dbReference type="ARBA" id="ARBA00023125"/>
    </source>
</evidence>
<name>A0A136A083_9ALTE</name>
<dbReference type="STRING" id="1799789.AX660_16255"/>
<dbReference type="AlphaFoldDB" id="A0A136A083"/>
<dbReference type="Proteomes" id="UP000070299">
    <property type="component" value="Unassembled WGS sequence"/>
</dbReference>
<evidence type="ECO:0000256" key="1">
    <source>
        <dbReference type="ARBA" id="ARBA00023015"/>
    </source>
</evidence>
<dbReference type="InterPro" id="IPR018060">
    <property type="entry name" value="HTH_AraC"/>
</dbReference>
<proteinExistence type="predicted"/>
<dbReference type="PROSITE" id="PS01124">
    <property type="entry name" value="HTH_ARAC_FAMILY_2"/>
    <property type="match status" value="1"/>
</dbReference>
<evidence type="ECO:0000313" key="6">
    <source>
        <dbReference type="EMBL" id="KXI28635.1"/>
    </source>
</evidence>
<keyword evidence="4" id="KW-0812">Transmembrane</keyword>
<feature type="transmembrane region" description="Helical" evidence="4">
    <location>
        <begin position="125"/>
        <end position="147"/>
    </location>
</feature>
<dbReference type="PANTHER" id="PTHR43280">
    <property type="entry name" value="ARAC-FAMILY TRANSCRIPTIONAL REGULATOR"/>
    <property type="match status" value="1"/>
</dbReference>
<keyword evidence="4" id="KW-0472">Membrane</keyword>